<comment type="caution">
    <text evidence="2">The sequence shown here is derived from an EMBL/GenBank/DDBJ whole genome shotgun (WGS) entry which is preliminary data.</text>
</comment>
<feature type="compositionally biased region" description="Basic residues" evidence="1">
    <location>
        <begin position="11"/>
        <end position="26"/>
    </location>
</feature>
<evidence type="ECO:0000313" key="3">
    <source>
        <dbReference type="Proteomes" id="UP001569904"/>
    </source>
</evidence>
<dbReference type="EMBL" id="JAXCEH010000015">
    <property type="protein sequence ID" value="MFA1556366.1"/>
    <property type="molecule type" value="Genomic_DNA"/>
</dbReference>
<protein>
    <submittedName>
        <fullName evidence="2">Uncharacterized protein</fullName>
    </submittedName>
</protein>
<organism evidence="2 3">
    <name type="scientific">Actinomadura chokoriensis</name>
    <dbReference type="NCBI Taxonomy" id="454156"/>
    <lineage>
        <taxon>Bacteria</taxon>
        <taxon>Bacillati</taxon>
        <taxon>Actinomycetota</taxon>
        <taxon>Actinomycetes</taxon>
        <taxon>Streptosporangiales</taxon>
        <taxon>Thermomonosporaceae</taxon>
        <taxon>Actinomadura</taxon>
    </lineage>
</organism>
<dbReference type="Proteomes" id="UP001569904">
    <property type="component" value="Unassembled WGS sequence"/>
</dbReference>
<reference evidence="2 3" key="1">
    <citation type="submission" date="2023-11" db="EMBL/GenBank/DDBJ databases">
        <title>Actinomadura monticuli sp. nov., isolated from volcanic ash.</title>
        <authorList>
            <person name="Lee S.D."/>
            <person name="Yang H."/>
            <person name="Kim I.S."/>
        </authorList>
    </citation>
    <scope>NUCLEOTIDE SEQUENCE [LARGE SCALE GENOMIC DNA]</scope>
    <source>
        <strain evidence="2 3">DSM 45346</strain>
    </source>
</reference>
<dbReference type="RefSeq" id="WP_371943069.1">
    <property type="nucleotide sequence ID" value="NZ_JAXCEH010000015.1"/>
</dbReference>
<sequence length="69" mass="8036">MKVHAREQMKPARRGSRFRIAPRRIQARREVNGLPDRDPMRDGAAGRPDRFQPADDREEPAGQTMHQYP</sequence>
<accession>A0ABV4R156</accession>
<keyword evidence="3" id="KW-1185">Reference proteome</keyword>
<gene>
    <name evidence="2" type="ORF">SM436_21975</name>
</gene>
<feature type="region of interest" description="Disordered" evidence="1">
    <location>
        <begin position="1"/>
        <end position="69"/>
    </location>
</feature>
<proteinExistence type="predicted"/>
<name>A0ABV4R156_9ACTN</name>
<feature type="compositionally biased region" description="Basic and acidic residues" evidence="1">
    <location>
        <begin position="27"/>
        <end position="41"/>
    </location>
</feature>
<evidence type="ECO:0000256" key="1">
    <source>
        <dbReference type="SAM" id="MobiDB-lite"/>
    </source>
</evidence>
<feature type="compositionally biased region" description="Basic and acidic residues" evidence="1">
    <location>
        <begin position="1"/>
        <end position="10"/>
    </location>
</feature>
<evidence type="ECO:0000313" key="2">
    <source>
        <dbReference type="EMBL" id="MFA1556366.1"/>
    </source>
</evidence>